<reference evidence="6 7" key="1">
    <citation type="journal article" date="2017" name="Appl. Environ. Microbiol.">
        <title>Parallel evolution of two clades of a major Atlantic endemic Vibrio parahaemolyticus pathogen lineage by independent acquisition of related pathogenicity islands.</title>
        <authorList>
            <person name="Xu F."/>
            <person name="Gonzalez-Escalona N."/>
            <person name="Drees K.P."/>
            <person name="Sebra R.P."/>
            <person name="Cooper V.S."/>
            <person name="Jones S.H."/>
            <person name="Whistler C.A."/>
        </authorList>
    </citation>
    <scope>NUCLEOTIDE SEQUENCE [LARGE SCALE GENOMIC DNA]</scope>
    <source>
        <strain evidence="6 7">MAVP-3</strain>
    </source>
</reference>
<evidence type="ECO:0000313" key="6">
    <source>
        <dbReference type="EMBL" id="OXE29435.1"/>
    </source>
</evidence>
<dbReference type="PANTHER" id="PTHR36985">
    <property type="entry name" value="TRANSLOCATION AND ASSEMBLY MODULE SUBUNIT TAMB"/>
    <property type="match status" value="1"/>
</dbReference>
<comment type="subcellular location">
    <subcellularLocation>
        <location evidence="1">Membrane</location>
        <topology evidence="1">Single-pass membrane protein</topology>
    </subcellularLocation>
</comment>
<protein>
    <submittedName>
        <fullName evidence="6">Uncharacterized protein</fullName>
    </submittedName>
</protein>
<name>A0A227J4T0_VIBPH</name>
<dbReference type="EMBL" id="NIXT01003261">
    <property type="protein sequence ID" value="OXE29435.1"/>
    <property type="molecule type" value="Genomic_DNA"/>
</dbReference>
<evidence type="ECO:0000256" key="5">
    <source>
        <dbReference type="SAM" id="MobiDB-lite"/>
    </source>
</evidence>
<dbReference type="Proteomes" id="UP000214596">
    <property type="component" value="Unassembled WGS sequence"/>
</dbReference>
<dbReference type="GO" id="GO:0009306">
    <property type="term" value="P:protein secretion"/>
    <property type="evidence" value="ECO:0007669"/>
    <property type="project" value="TreeGrafter"/>
</dbReference>
<dbReference type="AlphaFoldDB" id="A0A227J4T0"/>
<organism evidence="6 7">
    <name type="scientific">Vibrio parahaemolyticus</name>
    <dbReference type="NCBI Taxonomy" id="670"/>
    <lineage>
        <taxon>Bacteria</taxon>
        <taxon>Pseudomonadati</taxon>
        <taxon>Pseudomonadota</taxon>
        <taxon>Gammaproteobacteria</taxon>
        <taxon>Vibrionales</taxon>
        <taxon>Vibrionaceae</taxon>
        <taxon>Vibrio</taxon>
    </lineage>
</organism>
<keyword evidence="2" id="KW-0812">Transmembrane</keyword>
<dbReference type="GO" id="GO:0097347">
    <property type="term" value="C:TAM protein secretion complex"/>
    <property type="evidence" value="ECO:0007669"/>
    <property type="project" value="TreeGrafter"/>
</dbReference>
<feature type="non-terminal residue" evidence="6">
    <location>
        <position position="1"/>
    </location>
</feature>
<feature type="non-terminal residue" evidence="6">
    <location>
        <position position="105"/>
    </location>
</feature>
<keyword evidence="4" id="KW-0472">Membrane</keyword>
<evidence type="ECO:0000256" key="1">
    <source>
        <dbReference type="ARBA" id="ARBA00004167"/>
    </source>
</evidence>
<gene>
    <name evidence="6" type="ORF">CA163_28650</name>
</gene>
<accession>A0A227J4T0</accession>
<evidence type="ECO:0000313" key="7">
    <source>
        <dbReference type="Proteomes" id="UP000214596"/>
    </source>
</evidence>
<evidence type="ECO:0000256" key="4">
    <source>
        <dbReference type="ARBA" id="ARBA00023136"/>
    </source>
</evidence>
<evidence type="ECO:0000256" key="3">
    <source>
        <dbReference type="ARBA" id="ARBA00022989"/>
    </source>
</evidence>
<dbReference type="PANTHER" id="PTHR36985:SF1">
    <property type="entry name" value="TRANSLOCATION AND ASSEMBLY MODULE SUBUNIT TAMB"/>
    <property type="match status" value="1"/>
</dbReference>
<proteinExistence type="predicted"/>
<feature type="region of interest" description="Disordered" evidence="5">
    <location>
        <begin position="79"/>
        <end position="98"/>
    </location>
</feature>
<sequence>ELPPASEEPEEETPPLRSISTPVPIFVNKVSFNDINVNVLGNQIDWQTFSTALSMQGDRLVIAPTALKDINVALAPSEVEPEAAAEEPKETDATPQDIVLPEVWI</sequence>
<evidence type="ECO:0000256" key="2">
    <source>
        <dbReference type="ARBA" id="ARBA00022692"/>
    </source>
</evidence>
<comment type="caution">
    <text evidence="6">The sequence shown here is derived from an EMBL/GenBank/DDBJ whole genome shotgun (WGS) entry which is preliminary data.</text>
</comment>
<keyword evidence="3" id="KW-1133">Transmembrane helix</keyword>
<dbReference type="GO" id="GO:0005886">
    <property type="term" value="C:plasma membrane"/>
    <property type="evidence" value="ECO:0007669"/>
    <property type="project" value="TreeGrafter"/>
</dbReference>